<dbReference type="AlphaFoldDB" id="A0AAN1RVG5"/>
<dbReference type="PANTHER" id="PTHR37951:SF1">
    <property type="entry name" value="TYPE VI SECRETION SYSTEM COMPONENT TSSA1"/>
    <property type="match status" value="1"/>
</dbReference>
<gene>
    <name evidence="3" type="ORF">CS347_06440</name>
</gene>
<evidence type="ECO:0000256" key="1">
    <source>
        <dbReference type="SAM" id="MobiDB-lite"/>
    </source>
</evidence>
<dbReference type="PANTHER" id="PTHR37951">
    <property type="entry name" value="CYTOPLASMIC PROTEIN-RELATED"/>
    <property type="match status" value="1"/>
</dbReference>
<keyword evidence="2" id="KW-0732">Signal</keyword>
<feature type="signal peptide" evidence="2">
    <location>
        <begin position="1"/>
        <end position="27"/>
    </location>
</feature>
<feature type="region of interest" description="Disordered" evidence="1">
    <location>
        <begin position="30"/>
        <end position="49"/>
    </location>
</feature>
<evidence type="ECO:0000313" key="4">
    <source>
        <dbReference type="Proteomes" id="UP000282741"/>
    </source>
</evidence>
<sequence>MRPRGQPMGWRSGVQAALAMLWPAATAPDEAVPDGAVPESAPAVPTAPLTPYPADRAQAYAQLRLIAAYLAEIEPHSPTPYLLRQAAAWGELPLDALLRTVVKEEGGLARFLALLEVS</sequence>
<dbReference type="EMBL" id="CP024172">
    <property type="protein sequence ID" value="AZW16425.1"/>
    <property type="molecule type" value="Genomic_DNA"/>
</dbReference>
<reference evidence="4" key="1">
    <citation type="submission" date="2017-10" db="EMBL/GenBank/DDBJ databases">
        <title>Whole genome sequencing of various Bordetella species.</title>
        <authorList>
            <person name="Weigand M.R."/>
            <person name="Loparev V."/>
            <person name="Peng Y."/>
            <person name="Bowden K.E."/>
            <person name="Tondella M.L."/>
            <person name="Williams M.M."/>
        </authorList>
    </citation>
    <scope>NUCLEOTIDE SEQUENCE [LARGE SCALE GENOMIC DNA]</scope>
    <source>
        <strain evidence="4">H720</strain>
    </source>
</reference>
<protein>
    <submittedName>
        <fullName evidence="3">Uncharacterized protein</fullName>
    </submittedName>
</protein>
<organism evidence="3 4">
    <name type="scientific">Bordetella hinzii</name>
    <dbReference type="NCBI Taxonomy" id="103855"/>
    <lineage>
        <taxon>Bacteria</taxon>
        <taxon>Pseudomonadati</taxon>
        <taxon>Pseudomonadota</taxon>
        <taxon>Betaproteobacteria</taxon>
        <taxon>Burkholderiales</taxon>
        <taxon>Alcaligenaceae</taxon>
        <taxon>Bordetella</taxon>
    </lineage>
</organism>
<dbReference type="InterPro" id="IPR017740">
    <property type="entry name" value="TssA-like"/>
</dbReference>
<evidence type="ECO:0000313" key="3">
    <source>
        <dbReference type="EMBL" id="AZW16425.1"/>
    </source>
</evidence>
<accession>A0AAN1RVG5</accession>
<dbReference type="Proteomes" id="UP000282741">
    <property type="component" value="Chromosome"/>
</dbReference>
<evidence type="ECO:0000256" key="2">
    <source>
        <dbReference type="SAM" id="SignalP"/>
    </source>
</evidence>
<feature type="chain" id="PRO_5043027282" evidence="2">
    <location>
        <begin position="28"/>
        <end position="118"/>
    </location>
</feature>
<name>A0AAN1RVG5_9BORD</name>
<proteinExistence type="predicted"/>